<feature type="non-terminal residue" evidence="2">
    <location>
        <position position="236"/>
    </location>
</feature>
<keyword evidence="3" id="KW-1185">Reference proteome</keyword>
<comment type="caution">
    <text evidence="2">The sequence shown here is derived from an EMBL/GenBank/DDBJ whole genome shotgun (WGS) entry which is preliminary data.</text>
</comment>
<dbReference type="SUPFAM" id="SSF53474">
    <property type="entry name" value="alpha/beta-Hydrolases"/>
    <property type="match status" value="1"/>
</dbReference>
<name>A0A1Y2DNI6_9PEZI</name>
<evidence type="ECO:0000259" key="1">
    <source>
        <dbReference type="Pfam" id="PF00975"/>
    </source>
</evidence>
<keyword evidence="2" id="KW-0378">Hydrolase</keyword>
<dbReference type="OrthoDB" id="10253869at2759"/>
<dbReference type="EMBL" id="MCFJ01000011">
    <property type="protein sequence ID" value="ORY60810.1"/>
    <property type="molecule type" value="Genomic_DNA"/>
</dbReference>
<dbReference type="Proteomes" id="UP000193689">
    <property type="component" value="Unassembled WGS sequence"/>
</dbReference>
<protein>
    <submittedName>
        <fullName evidence="2">Alpha/Beta hydrolase protein</fullName>
    </submittedName>
</protein>
<gene>
    <name evidence="2" type="ORF">BCR38DRAFT_296968</name>
</gene>
<proteinExistence type="predicted"/>
<evidence type="ECO:0000313" key="2">
    <source>
        <dbReference type="EMBL" id="ORY60810.1"/>
    </source>
</evidence>
<evidence type="ECO:0000313" key="3">
    <source>
        <dbReference type="Proteomes" id="UP000193689"/>
    </source>
</evidence>
<feature type="domain" description="Thioesterase" evidence="1">
    <location>
        <begin position="2"/>
        <end position="102"/>
    </location>
</feature>
<accession>A0A1Y2DNI6</accession>
<feature type="non-terminal residue" evidence="2">
    <location>
        <position position="1"/>
    </location>
</feature>
<reference evidence="2 3" key="1">
    <citation type="submission" date="2016-07" db="EMBL/GenBank/DDBJ databases">
        <title>Pervasive Adenine N6-methylation of Active Genes in Fungi.</title>
        <authorList>
            <consortium name="DOE Joint Genome Institute"/>
            <person name="Mondo S.J."/>
            <person name="Dannebaum R.O."/>
            <person name="Kuo R.C."/>
            <person name="Labutti K."/>
            <person name="Haridas S."/>
            <person name="Kuo A."/>
            <person name="Salamov A."/>
            <person name="Ahrendt S.R."/>
            <person name="Lipzen A."/>
            <person name="Sullivan W."/>
            <person name="Andreopoulos W.B."/>
            <person name="Clum A."/>
            <person name="Lindquist E."/>
            <person name="Daum C."/>
            <person name="Ramamoorthy G.K."/>
            <person name="Gryganskyi A."/>
            <person name="Culley D."/>
            <person name="Magnuson J.K."/>
            <person name="James T.Y."/>
            <person name="O'Malley M.A."/>
            <person name="Stajich J.E."/>
            <person name="Spatafora J.W."/>
            <person name="Visel A."/>
            <person name="Grigoriev I.V."/>
        </authorList>
    </citation>
    <scope>NUCLEOTIDE SEQUENCE [LARGE SCALE GENOMIC DNA]</scope>
    <source>
        <strain evidence="2 3">CBS 129021</strain>
    </source>
</reference>
<dbReference type="InParanoid" id="A0A1Y2DNI6"/>
<dbReference type="Gene3D" id="3.40.50.1820">
    <property type="entry name" value="alpha/beta hydrolase"/>
    <property type="match status" value="1"/>
</dbReference>
<sequence length="236" mass="26466">PLILIHDGGGTTFSYHCLEPTNRPLYGIQNAHLDDGGWWEGGIPEMASHYIDLISAAMPTGGDILLGGWSLGGILSLEMAHQLATNTSRKPKFRVLGMVFVDSVFPKRLADIPDLQNVLPTGRVTKSPAELKAMKLREKVDLNMTHARVMVQKWDVPQWNGLQVPPTVMLRAKEYVSHSGHTFVDLTRQHQLLGWETYNDSHGNFIRAVLDVEGHHFSIFHHENVRISTHKLMAHC</sequence>
<dbReference type="InterPro" id="IPR029058">
    <property type="entry name" value="AB_hydrolase_fold"/>
</dbReference>
<dbReference type="AlphaFoldDB" id="A0A1Y2DNI6"/>
<dbReference type="GO" id="GO:0016787">
    <property type="term" value="F:hydrolase activity"/>
    <property type="evidence" value="ECO:0007669"/>
    <property type="project" value="UniProtKB-KW"/>
</dbReference>
<dbReference type="Pfam" id="PF00975">
    <property type="entry name" value="Thioesterase"/>
    <property type="match status" value="1"/>
</dbReference>
<dbReference type="RefSeq" id="XP_040713037.1">
    <property type="nucleotide sequence ID" value="XM_040854507.1"/>
</dbReference>
<organism evidence="2 3">
    <name type="scientific">Pseudomassariella vexata</name>
    <dbReference type="NCBI Taxonomy" id="1141098"/>
    <lineage>
        <taxon>Eukaryota</taxon>
        <taxon>Fungi</taxon>
        <taxon>Dikarya</taxon>
        <taxon>Ascomycota</taxon>
        <taxon>Pezizomycotina</taxon>
        <taxon>Sordariomycetes</taxon>
        <taxon>Xylariomycetidae</taxon>
        <taxon>Amphisphaeriales</taxon>
        <taxon>Pseudomassariaceae</taxon>
        <taxon>Pseudomassariella</taxon>
    </lineage>
</organism>
<dbReference type="InterPro" id="IPR001031">
    <property type="entry name" value="Thioesterase"/>
</dbReference>
<dbReference type="GeneID" id="63770719"/>